<evidence type="ECO:0000256" key="1">
    <source>
        <dbReference type="SAM" id="MobiDB-lite"/>
    </source>
</evidence>
<sequence>MDAYGIAAFTSTANMVLRKSTVDPMWARIDLHMIVEALHHGLSELALPQKQAQISDVYFWLDLTKRAAEICGIPYGTKYQRVTTRNDVFVRENPRNQAPPAQVSDRKTSKNTTKQAVTTNTANHEDGEQGDASDAISDTSFTPPKNFWKSARIDEDGRRHVILPPGIADRAPKQRFIREDKNGQRKLLAPPGFHNLPHELISKPEPEPEKLSFERKQCFEKTAVKYGGISLTMMREQPSRFEKMKKSRSSEK</sequence>
<dbReference type="EMBL" id="SKBN01000100">
    <property type="protein sequence ID" value="TGJ83231.1"/>
    <property type="molecule type" value="Genomic_DNA"/>
</dbReference>
<dbReference type="OrthoDB" id="4779247at2759"/>
<accession>A0A4Z0YUZ2</accession>
<dbReference type="AlphaFoldDB" id="A0A4Z0YUZ2"/>
<comment type="caution">
    <text evidence="2">The sequence shown here is derived from an EMBL/GenBank/DDBJ whole genome shotgun (WGS) entry which is preliminary data.</text>
</comment>
<proteinExistence type="predicted"/>
<evidence type="ECO:0000313" key="2">
    <source>
        <dbReference type="EMBL" id="TGJ83231.1"/>
    </source>
</evidence>
<keyword evidence="3" id="KW-1185">Reference proteome</keyword>
<name>A0A4Z0YUZ2_9PEZI</name>
<feature type="region of interest" description="Disordered" evidence="1">
    <location>
        <begin position="185"/>
        <end position="209"/>
    </location>
</feature>
<feature type="region of interest" description="Disordered" evidence="1">
    <location>
        <begin position="91"/>
        <end position="152"/>
    </location>
</feature>
<dbReference type="Proteomes" id="UP000297716">
    <property type="component" value="Unassembled WGS sequence"/>
</dbReference>
<evidence type="ECO:0000313" key="3">
    <source>
        <dbReference type="Proteomes" id="UP000297716"/>
    </source>
</evidence>
<protein>
    <submittedName>
        <fullName evidence="2">Uncharacterized protein</fullName>
    </submittedName>
</protein>
<organism evidence="2 3">
    <name type="scientific">Xylaria hypoxylon</name>
    <dbReference type="NCBI Taxonomy" id="37992"/>
    <lineage>
        <taxon>Eukaryota</taxon>
        <taxon>Fungi</taxon>
        <taxon>Dikarya</taxon>
        <taxon>Ascomycota</taxon>
        <taxon>Pezizomycotina</taxon>
        <taxon>Sordariomycetes</taxon>
        <taxon>Xylariomycetidae</taxon>
        <taxon>Xylariales</taxon>
        <taxon>Xylariaceae</taxon>
        <taxon>Xylaria</taxon>
    </lineage>
</organism>
<feature type="compositionally biased region" description="Basic and acidic residues" evidence="1">
    <location>
        <begin position="196"/>
        <end position="209"/>
    </location>
</feature>
<feature type="compositionally biased region" description="Polar residues" evidence="1">
    <location>
        <begin position="110"/>
        <end position="122"/>
    </location>
</feature>
<gene>
    <name evidence="2" type="ORF">E0Z10_g5534</name>
</gene>
<reference evidence="2 3" key="1">
    <citation type="submission" date="2019-03" db="EMBL/GenBank/DDBJ databases">
        <title>Draft genome sequence of Xylaria hypoxylon DSM 108379, a ubiquitous saprotrophic-parasitic fungi on hardwood.</title>
        <authorList>
            <person name="Buettner E."/>
            <person name="Leonhardt S."/>
            <person name="Gebauer A.M."/>
            <person name="Liers C."/>
            <person name="Hofrichter M."/>
            <person name="Kellner H."/>
        </authorList>
    </citation>
    <scope>NUCLEOTIDE SEQUENCE [LARGE SCALE GENOMIC DNA]</scope>
    <source>
        <strain evidence="2 3">DSM 108379</strain>
    </source>
</reference>